<dbReference type="PRINTS" id="PR00071">
    <property type="entry name" value="HMGCOARDTASE"/>
</dbReference>
<dbReference type="InterPro" id="IPR009023">
    <property type="entry name" value="HMG_CoA_Rdtase_NAD(P)-bd_sf"/>
</dbReference>
<dbReference type="SUPFAM" id="SSF55035">
    <property type="entry name" value="NAD-binding domain of HMG-CoA reductase"/>
    <property type="match status" value="1"/>
</dbReference>
<dbReference type="InterPro" id="IPR016159">
    <property type="entry name" value="Cullin_repeat-like_dom_sf"/>
</dbReference>
<dbReference type="PANTHER" id="PTHR12542:SF83">
    <property type="entry name" value="EXOCYST SUBUNIT EXO70 FAMILY PROTEIN"/>
    <property type="match status" value="1"/>
</dbReference>
<dbReference type="InParanoid" id="K7U5R7"/>
<dbReference type="Pfam" id="PF02309">
    <property type="entry name" value="AUX_IAA"/>
    <property type="match status" value="1"/>
</dbReference>
<dbReference type="SUPFAM" id="SSF74788">
    <property type="entry name" value="Cullin repeat-like"/>
    <property type="match status" value="1"/>
</dbReference>
<keyword evidence="7" id="KW-0805">Transcription regulation</keyword>
<comment type="similarity">
    <text evidence="2">Belongs to the EXO70 family.</text>
</comment>
<dbReference type="Gene3D" id="1.20.1280.170">
    <property type="entry name" value="Exocyst complex component Exo70"/>
    <property type="match status" value="1"/>
</dbReference>
<dbReference type="Pfam" id="PF03081">
    <property type="entry name" value="Exo70_C"/>
    <property type="match status" value="1"/>
</dbReference>
<dbReference type="InterPro" id="IPR046364">
    <property type="entry name" value="Exo70_C"/>
</dbReference>
<proteinExistence type="inferred from homology"/>
<keyword evidence="9" id="KW-1133">Transmembrane helix</keyword>
<comment type="pathway">
    <text evidence="1">Metabolic intermediate biosynthesis; (R)-mevalonate biosynthesis; (R)-mevalonate from acetyl-CoA: step 3/3.</text>
</comment>
<keyword evidence="7" id="KW-0678">Repressor</keyword>
<dbReference type="HOGENOM" id="CLU_266723_0_0_1"/>
<dbReference type="GO" id="GO:0004420">
    <property type="term" value="F:hydroxymethylglutaryl-CoA reductase (NADPH) activity"/>
    <property type="evidence" value="ECO:0007669"/>
    <property type="project" value="InterPro"/>
</dbReference>
<dbReference type="GO" id="GO:0008299">
    <property type="term" value="P:isoprenoid biosynthetic process"/>
    <property type="evidence" value="ECO:0007669"/>
    <property type="project" value="UniProtKB-KW"/>
</dbReference>
<evidence type="ECO:0000256" key="8">
    <source>
        <dbReference type="SAM" id="MobiDB-lite"/>
    </source>
</evidence>
<feature type="domain" description="AUX/IAA" evidence="10">
    <location>
        <begin position="1007"/>
        <end position="1078"/>
    </location>
</feature>
<evidence type="ECO:0000259" key="11">
    <source>
        <dbReference type="Pfam" id="PF03081"/>
    </source>
</evidence>
<feature type="transmembrane region" description="Helical" evidence="9">
    <location>
        <begin position="593"/>
        <end position="612"/>
    </location>
</feature>
<dbReference type="GO" id="GO:0005634">
    <property type="term" value="C:nucleus"/>
    <property type="evidence" value="ECO:0007669"/>
    <property type="project" value="UniProtKB-SubCell"/>
</dbReference>
<evidence type="ECO:0000256" key="5">
    <source>
        <dbReference type="ARBA" id="ARBA00023002"/>
    </source>
</evidence>
<evidence type="ECO:0000256" key="2">
    <source>
        <dbReference type="ARBA" id="ARBA00006756"/>
    </source>
</evidence>
<feature type="transmembrane region" description="Helical" evidence="9">
    <location>
        <begin position="633"/>
        <end position="655"/>
    </location>
</feature>
<keyword evidence="5" id="KW-0560">Oxidoreductase</keyword>
<evidence type="ECO:0000256" key="9">
    <source>
        <dbReference type="SAM" id="Phobius"/>
    </source>
</evidence>
<dbReference type="InterPro" id="IPR009029">
    <property type="entry name" value="HMG_CoA_Rdtase_sub-bd_dom_sf"/>
</dbReference>
<dbReference type="UniPathway" id="UPA00058">
    <property type="reaction ID" value="UER00103"/>
</dbReference>
<keyword evidence="4" id="KW-0813">Transport</keyword>
<gene>
    <name evidence="12" type="ORF">ZEAMMB73_Zm00001d050972</name>
</gene>
<dbReference type="GO" id="GO:0005546">
    <property type="term" value="F:phosphatidylinositol-4,5-bisphosphate binding"/>
    <property type="evidence" value="ECO:0007669"/>
    <property type="project" value="InterPro"/>
</dbReference>
<sequence>MDGSAAELEAAKRVVMQWDSSLACGGADEPMLFDGGGNRAKADRFLRAVDDLHRLAPPSPAAVGSLRRLSSSSTARSGAMLVAMTQLEDEFRHVLSSRAVDHEIEALTYLSLLSINADRSNSASSADLPAADEDDSVFSSIGHRSTAYRSLRSIREIDLLPDDVIADLRAIASCMAAAGHDRECAQVYSSVRKPAVDASLRRLGVERLSIGDVQRLEWDALEAKIRRWIRAAVRGVFASERRLCFHIFHDLPISAASVPATHDTPFAEAVKGAALQLFGFAEAINIGHRSPKYLFKIIDLHDAAEIQTRLADAVRGIFSEFENTVLRDPPKTAVPGGTVHPLTRYVMNYSSLICDYKATLSELIVSRPSASARLAAEGNELASSLADLELPELENQLPLASHIVWIIVILEHNLEGKAALYKDPALSHLFMMNNVHYIVHKVKDSSDLWGMIADDYLKRLTGKFTMAATNYQHASWLKILNCLRDEGLHVSGGFLSGISKSALRERFKSFNATFEDMHRVEEITWVKNLYIRKLVLVFGLDFFYPDRSPTSKPDAPYGYGGPSHGSAPRRQQATGGEGQRVRVQAGDVLPLPIWHTNLIFSVLFAASLVYLMRRWREKIRASTPLHVVSLAEIFAICGLVASLIYLLSFFGIAFVQSVVSNSNDEEDFIIDSCHGQARAPPPPAPAAPCALLGSLASVPEKMPEEDEEIVAVVVAGKIPSYVLETRLGDCRWAAGIKWEALRRITGREMDGIPLDGFDYASILSQCCELPVGFVQLPVGVTDPLLLDGRRLYVPMATTEGCLVASTNRGCKAIAESSGASSVVLNDGMTRAPAVRSSRFGRLQGVKCVITGRNLYMRFSCSTGDAMGMKMVSKGVQNVLDYLQADFPDMDVINISGVLMQYSRSNLFGMQYSRKRYFVLEDAALRCFKSTSSSKGESAPSSKGGFFHGVRSLSFGVDLQEIRLMGVLQVKCGVRGDTSSGCNAVGMIDRKILGIQHLYGRPVYARSKNYRKNTLAASSSRRKAPAEDATSTAQTMYVKVSMDDAPYLKMVDIKMYSNYEDLSMALEKMFNCFIIGEYCSVLCFCLMHFPLVSTASSNAISAKELSSYRCFQIMFPSTLQGTGENWTMMKTICVTEYLNYKGGEAGQNKKRQRIGDTLDFEIKRWSTGKQGNLRALLSTLQYIRPSDKKVDYQIQKLTNAANNATAREKSGNAEANGKDGHSDEEDLLKYRPNPDMMDTDWS</sequence>
<dbReference type="FunFam" id="1.10.3270.10:FF:000002">
    <property type="entry name" value="3-hydroxy-3-methylglutaryl coenzyme A reductase"/>
    <property type="match status" value="1"/>
</dbReference>
<dbReference type="InterPro" id="IPR023074">
    <property type="entry name" value="HMG_CoA_Rdtase_cat_sf"/>
</dbReference>
<dbReference type="eggNOG" id="KOG4683">
    <property type="taxonomic scope" value="Eukaryota"/>
</dbReference>
<dbReference type="eggNOG" id="KOG2344">
    <property type="taxonomic scope" value="Eukaryota"/>
</dbReference>
<evidence type="ECO:0000256" key="6">
    <source>
        <dbReference type="ARBA" id="ARBA00023229"/>
    </source>
</evidence>
<dbReference type="InterPro" id="IPR002202">
    <property type="entry name" value="HMG_CoA_Rdtase"/>
</dbReference>
<comment type="function">
    <text evidence="7">Aux/IAA proteins are short-lived transcriptional factors that function as repressors of early auxin response genes at low auxin concentrations.</text>
</comment>
<name>K7U5R7_MAIZE</name>
<dbReference type="InterPro" id="IPR023282">
    <property type="entry name" value="HMG_CoA_Rdtase_N"/>
</dbReference>
<feature type="domain" description="Exocyst complex subunit Exo70 C-terminal" evidence="11">
    <location>
        <begin position="303"/>
        <end position="521"/>
    </location>
</feature>
<dbReference type="InterPro" id="IPR033389">
    <property type="entry name" value="AUX/IAA_dom"/>
</dbReference>
<dbReference type="PROSITE" id="PS50065">
    <property type="entry name" value="HMG_COA_REDUCTASE_4"/>
    <property type="match status" value="1"/>
</dbReference>
<dbReference type="GO" id="GO:0015936">
    <property type="term" value="P:coenzyme A metabolic process"/>
    <property type="evidence" value="ECO:0007669"/>
    <property type="project" value="InterPro"/>
</dbReference>
<feature type="region of interest" description="Disordered" evidence="8">
    <location>
        <begin position="1202"/>
        <end position="1241"/>
    </location>
</feature>
<dbReference type="eggNOG" id="KOG2480">
    <property type="taxonomic scope" value="Eukaryota"/>
</dbReference>
<dbReference type="InterPro" id="IPR004140">
    <property type="entry name" value="Exo70"/>
</dbReference>
<dbReference type="PANTHER" id="PTHR12542">
    <property type="entry name" value="EXOCYST COMPLEX PROTEIN EXO70"/>
    <property type="match status" value="1"/>
</dbReference>
<dbReference type="GO" id="GO:0009734">
    <property type="term" value="P:auxin-activated signaling pathway"/>
    <property type="evidence" value="ECO:0007669"/>
    <property type="project" value="UniProtKB-UniRule"/>
</dbReference>
<dbReference type="Pfam" id="PF00368">
    <property type="entry name" value="HMG-CoA_red"/>
    <property type="match status" value="1"/>
</dbReference>
<dbReference type="GO" id="GO:0000145">
    <property type="term" value="C:exocyst"/>
    <property type="evidence" value="ECO:0007669"/>
    <property type="project" value="InterPro"/>
</dbReference>
<reference evidence="12" key="1">
    <citation type="submission" date="2015-12" db="EMBL/GenBank/DDBJ databases">
        <title>Update maize B73 reference genome by single molecule sequencing technologies.</title>
        <authorList>
            <consortium name="Maize Genome Sequencing Project"/>
            <person name="Ware D."/>
        </authorList>
    </citation>
    <scope>NUCLEOTIDE SEQUENCE</scope>
    <source>
        <tissue evidence="12">Seedling</tissue>
    </source>
</reference>
<comment type="subunit">
    <text evidence="7">Homodimers and heterodimers.</text>
</comment>
<dbReference type="STRING" id="4577.K7U5R7"/>
<dbReference type="Gene3D" id="1.10.287.110">
    <property type="entry name" value="DnaJ domain"/>
    <property type="match status" value="1"/>
</dbReference>
<evidence type="ECO:0000256" key="7">
    <source>
        <dbReference type="RuleBase" id="RU004549"/>
    </source>
</evidence>
<keyword evidence="7" id="KW-0539">Nucleus</keyword>
<keyword evidence="9" id="KW-0472">Membrane</keyword>
<evidence type="ECO:0000259" key="10">
    <source>
        <dbReference type="Pfam" id="PF02309"/>
    </source>
</evidence>
<dbReference type="AlphaFoldDB" id="K7U5R7"/>
<protein>
    <recommendedName>
        <fullName evidence="7">Auxin-responsive protein</fullName>
    </recommendedName>
</protein>
<accession>K7U5R7</accession>
<evidence type="ECO:0000256" key="4">
    <source>
        <dbReference type="ARBA" id="ARBA00022448"/>
    </source>
</evidence>
<comment type="similarity">
    <text evidence="7">Belongs to the Aux/IAA family.</text>
</comment>
<dbReference type="GO" id="GO:0006887">
    <property type="term" value="P:exocytosis"/>
    <property type="evidence" value="ECO:0007669"/>
    <property type="project" value="InterPro"/>
</dbReference>
<dbReference type="SUPFAM" id="SSF56542">
    <property type="entry name" value="Substrate-binding domain of HMG-CoA reductase"/>
    <property type="match status" value="1"/>
</dbReference>
<keyword evidence="6" id="KW-0414">Isoprene biosynthesis</keyword>
<evidence type="ECO:0000256" key="3">
    <source>
        <dbReference type="ARBA" id="ARBA00007661"/>
    </source>
</evidence>
<dbReference type="Pfam" id="PF20669">
    <property type="entry name" value="Exo70_N"/>
    <property type="match status" value="1"/>
</dbReference>
<evidence type="ECO:0000256" key="1">
    <source>
        <dbReference type="ARBA" id="ARBA00005084"/>
    </source>
</evidence>
<dbReference type="SMR" id="K7U5R7"/>
<dbReference type="PaxDb" id="4577-GRMZM2G390691_P01"/>
<dbReference type="SUPFAM" id="SSF46565">
    <property type="entry name" value="Chaperone J-domain"/>
    <property type="match status" value="1"/>
</dbReference>
<dbReference type="EMBL" id="CM000780">
    <property type="protein sequence ID" value="AQK53388.1"/>
    <property type="molecule type" value="Genomic_DNA"/>
</dbReference>
<dbReference type="Gene3D" id="1.10.3270.10">
    <property type="entry name" value="HMGR, N-terminal domain"/>
    <property type="match status" value="1"/>
</dbReference>
<keyword evidence="7" id="KW-0804">Transcription</keyword>
<dbReference type="InterPro" id="IPR036869">
    <property type="entry name" value="J_dom_sf"/>
</dbReference>
<comment type="subcellular location">
    <subcellularLocation>
        <location evidence="7">Nucleus</location>
    </subcellularLocation>
</comment>
<dbReference type="Gene3D" id="3.90.770.10">
    <property type="entry name" value="3-hydroxy-3-methylglutaryl-coenzyme A Reductase, Chain A, domain 2"/>
    <property type="match status" value="1"/>
</dbReference>
<keyword evidence="9" id="KW-0812">Transmembrane</keyword>
<dbReference type="ExpressionAtlas" id="K7U5R7">
    <property type="expression patterns" value="baseline and differential"/>
</dbReference>
<feature type="compositionally biased region" description="Basic and acidic residues" evidence="8">
    <location>
        <begin position="1205"/>
        <end position="1220"/>
    </location>
</feature>
<comment type="similarity">
    <text evidence="3">Belongs to the HMG-CoA reductase family.</text>
</comment>
<feature type="region of interest" description="Disordered" evidence="8">
    <location>
        <begin position="553"/>
        <end position="577"/>
    </location>
</feature>
<dbReference type="Gene3D" id="3.10.20.90">
    <property type="entry name" value="Phosphatidylinositol 3-kinase Catalytic Subunit, Chain A, domain 1"/>
    <property type="match status" value="1"/>
</dbReference>
<organism evidence="12">
    <name type="scientific">Zea mays</name>
    <name type="common">Maize</name>
    <dbReference type="NCBI Taxonomy" id="4577"/>
    <lineage>
        <taxon>Eukaryota</taxon>
        <taxon>Viridiplantae</taxon>
        <taxon>Streptophyta</taxon>
        <taxon>Embryophyta</taxon>
        <taxon>Tracheophyta</taxon>
        <taxon>Spermatophyta</taxon>
        <taxon>Magnoliopsida</taxon>
        <taxon>Liliopsida</taxon>
        <taxon>Poales</taxon>
        <taxon>Poaceae</taxon>
        <taxon>PACMAD clade</taxon>
        <taxon>Panicoideae</taxon>
        <taxon>Andropogonodae</taxon>
        <taxon>Andropogoneae</taxon>
        <taxon>Tripsacinae</taxon>
        <taxon>Zea</taxon>
    </lineage>
</organism>
<evidence type="ECO:0000313" key="12">
    <source>
        <dbReference type="EMBL" id="AQK53388.1"/>
    </source>
</evidence>
<keyword evidence="7" id="KW-0927">Auxin signaling pathway</keyword>